<dbReference type="EMBL" id="VFON01000001">
    <property type="protein sequence ID" value="TQL42352.1"/>
    <property type="molecule type" value="Genomic_DNA"/>
</dbReference>
<evidence type="ECO:0000256" key="4">
    <source>
        <dbReference type="PROSITE-ProRule" id="PRU00335"/>
    </source>
</evidence>
<feature type="region of interest" description="Disordered" evidence="5">
    <location>
        <begin position="12"/>
        <end position="33"/>
    </location>
</feature>
<dbReference type="InterPro" id="IPR009057">
    <property type="entry name" value="Homeodomain-like_sf"/>
</dbReference>
<dbReference type="Pfam" id="PF00440">
    <property type="entry name" value="TetR_N"/>
    <property type="match status" value="1"/>
</dbReference>
<dbReference type="InterPro" id="IPR023772">
    <property type="entry name" value="DNA-bd_HTH_TetR-type_CS"/>
</dbReference>
<name>A0A542Y2P2_9MICO</name>
<feature type="DNA-binding region" description="H-T-H motif" evidence="4">
    <location>
        <begin position="60"/>
        <end position="79"/>
    </location>
</feature>
<evidence type="ECO:0000313" key="8">
    <source>
        <dbReference type="Proteomes" id="UP000319094"/>
    </source>
</evidence>
<dbReference type="PANTHER" id="PTHR30055:SF238">
    <property type="entry name" value="MYCOFACTOCIN BIOSYNTHESIS TRANSCRIPTIONAL REGULATOR MFTR-RELATED"/>
    <property type="match status" value="1"/>
</dbReference>
<evidence type="ECO:0000259" key="6">
    <source>
        <dbReference type="PROSITE" id="PS50977"/>
    </source>
</evidence>
<feature type="compositionally biased region" description="Low complexity" evidence="5">
    <location>
        <begin position="15"/>
        <end position="30"/>
    </location>
</feature>
<evidence type="ECO:0000256" key="3">
    <source>
        <dbReference type="ARBA" id="ARBA00023163"/>
    </source>
</evidence>
<sequence>MPLWHIMPYTQTMQPSAPSASTPGAASARPLAERRREATRLEIARAAAGLFAEHGPQHVTAEAIAEAAGISLRTFYRYFSAKEEAITPLLTSGADNWVSLLSDAPERDPLTLFPRLIDEVLIPQTAAAREELRVTRRVLRGIAETPLLSTAWHRVNADSEARLRPILSELCGPDADPLDVRILATIASDAIRLGLEHWAAGDTDPDGSAGVPAAIAQQVFARLSRGLSRDFSE</sequence>
<evidence type="ECO:0000313" key="7">
    <source>
        <dbReference type="EMBL" id="TQL42352.1"/>
    </source>
</evidence>
<dbReference type="InterPro" id="IPR001647">
    <property type="entry name" value="HTH_TetR"/>
</dbReference>
<dbReference type="PROSITE" id="PS50977">
    <property type="entry name" value="HTH_TETR_2"/>
    <property type="match status" value="1"/>
</dbReference>
<dbReference type="PROSITE" id="PS01081">
    <property type="entry name" value="HTH_TETR_1"/>
    <property type="match status" value="1"/>
</dbReference>
<accession>A0A542Y2P2</accession>
<dbReference type="GO" id="GO:0000976">
    <property type="term" value="F:transcription cis-regulatory region binding"/>
    <property type="evidence" value="ECO:0007669"/>
    <property type="project" value="TreeGrafter"/>
</dbReference>
<evidence type="ECO:0000256" key="1">
    <source>
        <dbReference type="ARBA" id="ARBA00023015"/>
    </source>
</evidence>
<feature type="domain" description="HTH tetR-type" evidence="6">
    <location>
        <begin position="37"/>
        <end position="97"/>
    </location>
</feature>
<dbReference type="AlphaFoldDB" id="A0A542Y2P2"/>
<dbReference type="InterPro" id="IPR050109">
    <property type="entry name" value="HTH-type_TetR-like_transc_reg"/>
</dbReference>
<proteinExistence type="predicted"/>
<dbReference type="PANTHER" id="PTHR30055">
    <property type="entry name" value="HTH-TYPE TRANSCRIPTIONAL REGULATOR RUTR"/>
    <property type="match status" value="1"/>
</dbReference>
<dbReference type="Proteomes" id="UP000319094">
    <property type="component" value="Unassembled WGS sequence"/>
</dbReference>
<comment type="caution">
    <text evidence="7">The sequence shown here is derived from an EMBL/GenBank/DDBJ whole genome shotgun (WGS) entry which is preliminary data.</text>
</comment>
<evidence type="ECO:0000256" key="2">
    <source>
        <dbReference type="ARBA" id="ARBA00023125"/>
    </source>
</evidence>
<keyword evidence="3" id="KW-0804">Transcription</keyword>
<keyword evidence="1" id="KW-0805">Transcription regulation</keyword>
<dbReference type="GO" id="GO:0003700">
    <property type="term" value="F:DNA-binding transcription factor activity"/>
    <property type="evidence" value="ECO:0007669"/>
    <property type="project" value="TreeGrafter"/>
</dbReference>
<gene>
    <name evidence="7" type="ORF">FB468_0342</name>
</gene>
<dbReference type="PRINTS" id="PR00455">
    <property type="entry name" value="HTHTETR"/>
</dbReference>
<protein>
    <submittedName>
        <fullName evidence="7">TetR family transcriptional regulator</fullName>
    </submittedName>
</protein>
<dbReference type="SUPFAM" id="SSF46689">
    <property type="entry name" value="Homeodomain-like"/>
    <property type="match status" value="1"/>
</dbReference>
<keyword evidence="2 4" id="KW-0238">DNA-binding</keyword>
<keyword evidence="8" id="KW-1185">Reference proteome</keyword>
<evidence type="ECO:0000256" key="5">
    <source>
        <dbReference type="SAM" id="MobiDB-lite"/>
    </source>
</evidence>
<dbReference type="Gene3D" id="1.10.357.10">
    <property type="entry name" value="Tetracycline Repressor, domain 2"/>
    <property type="match status" value="1"/>
</dbReference>
<reference evidence="7 8" key="1">
    <citation type="submission" date="2019-06" db="EMBL/GenBank/DDBJ databases">
        <title>Sequencing the genomes of 1000 actinobacteria strains.</title>
        <authorList>
            <person name="Klenk H.-P."/>
        </authorList>
    </citation>
    <scope>NUCLEOTIDE SEQUENCE [LARGE SCALE GENOMIC DNA]</scope>
    <source>
        <strain evidence="7 8">DSM 8803</strain>
    </source>
</reference>
<organism evidence="7 8">
    <name type="scientific">Leucobacter komagatae</name>
    <dbReference type="NCBI Taxonomy" id="55969"/>
    <lineage>
        <taxon>Bacteria</taxon>
        <taxon>Bacillati</taxon>
        <taxon>Actinomycetota</taxon>
        <taxon>Actinomycetes</taxon>
        <taxon>Micrococcales</taxon>
        <taxon>Microbacteriaceae</taxon>
        <taxon>Leucobacter</taxon>
    </lineage>
</organism>